<evidence type="ECO:0000256" key="1">
    <source>
        <dbReference type="SAM" id="SignalP"/>
    </source>
</evidence>
<dbReference type="RefSeq" id="WP_013631773.1">
    <property type="nucleotide sequence ID" value="NC_015177.1"/>
</dbReference>
<dbReference type="OrthoDB" id="747544at2"/>
<dbReference type="STRING" id="762903.Pedsa_0696"/>
<organism evidence="2 3">
    <name type="scientific">Pseudopedobacter saltans (strain ATCC 51119 / DSM 12145 / JCM 21818 / CCUG 39354 / LMG 10337 / NBRC 100064 / NCIMB 13643)</name>
    <name type="common">Pedobacter saltans</name>
    <dbReference type="NCBI Taxonomy" id="762903"/>
    <lineage>
        <taxon>Bacteria</taxon>
        <taxon>Pseudomonadati</taxon>
        <taxon>Bacteroidota</taxon>
        <taxon>Sphingobacteriia</taxon>
        <taxon>Sphingobacteriales</taxon>
        <taxon>Sphingobacteriaceae</taxon>
        <taxon>Pseudopedobacter</taxon>
    </lineage>
</organism>
<dbReference type="KEGG" id="psn:Pedsa_0696"/>
<evidence type="ECO:0000313" key="2">
    <source>
        <dbReference type="EMBL" id="ADY51272.1"/>
    </source>
</evidence>
<dbReference type="HOGENOM" id="CLU_911742_0_0_10"/>
<protein>
    <submittedName>
        <fullName evidence="2">Uncharacterized protein</fullName>
    </submittedName>
</protein>
<reference evidence="3" key="2">
    <citation type="submission" date="2011-02" db="EMBL/GenBank/DDBJ databases">
        <title>The complete genome of Pedobacter saltans DSM 12145.</title>
        <authorList>
            <consortium name="US DOE Joint Genome Institute (JGI-PGF)"/>
            <person name="Lucas S."/>
            <person name="Copeland A."/>
            <person name="Lapidus A."/>
            <person name="Bruce D."/>
            <person name="Goodwin L."/>
            <person name="Pitluck S."/>
            <person name="Kyrpides N."/>
            <person name="Mavromatis K."/>
            <person name="Pagani I."/>
            <person name="Ivanova N."/>
            <person name="Ovchinnikova G."/>
            <person name="Lu M."/>
            <person name="Detter J.C."/>
            <person name="Han C."/>
            <person name="Land M."/>
            <person name="Hauser L."/>
            <person name="Markowitz V."/>
            <person name="Cheng J.-F."/>
            <person name="Hugenholtz P."/>
            <person name="Woyke T."/>
            <person name="Wu D."/>
            <person name="Tindall B."/>
            <person name="Pomrenke H.G."/>
            <person name="Brambilla E."/>
            <person name="Klenk H.-P."/>
            <person name="Eisen J.A."/>
        </authorList>
    </citation>
    <scope>NUCLEOTIDE SEQUENCE [LARGE SCALE GENOMIC DNA]</scope>
    <source>
        <strain evidence="3">ATCC 51119 / DSM 12145 / JCM 21818 / LMG 10337 / NBRC 100064 / NCIMB 13643</strain>
    </source>
</reference>
<reference evidence="2 3" key="1">
    <citation type="journal article" date="2011" name="Stand. Genomic Sci.">
        <title>Complete genome sequence of the gliding, heparinolytic Pedobacter saltans type strain (113).</title>
        <authorList>
            <person name="Liolios K."/>
            <person name="Sikorski J."/>
            <person name="Lu M."/>
            <person name="Nolan M."/>
            <person name="Lapidus A."/>
            <person name="Lucas S."/>
            <person name="Hammon N."/>
            <person name="Deshpande S."/>
            <person name="Cheng J.F."/>
            <person name="Tapia R."/>
            <person name="Han C."/>
            <person name="Goodwin L."/>
            <person name="Pitluck S."/>
            <person name="Huntemann M."/>
            <person name="Ivanova N."/>
            <person name="Pagani I."/>
            <person name="Mavromatis K."/>
            <person name="Ovchinikova G."/>
            <person name="Pati A."/>
            <person name="Chen A."/>
            <person name="Palaniappan K."/>
            <person name="Land M."/>
            <person name="Hauser L."/>
            <person name="Brambilla E.M."/>
            <person name="Kotsyurbenko O."/>
            <person name="Rohde M."/>
            <person name="Tindall B.J."/>
            <person name="Abt B."/>
            <person name="Goker M."/>
            <person name="Detter J.C."/>
            <person name="Woyke T."/>
            <person name="Bristow J."/>
            <person name="Eisen J.A."/>
            <person name="Markowitz V."/>
            <person name="Hugenholtz P."/>
            <person name="Klenk H.P."/>
            <person name="Kyrpides N.C."/>
        </authorList>
    </citation>
    <scope>NUCLEOTIDE SEQUENCE [LARGE SCALE GENOMIC DNA]</scope>
    <source>
        <strain evidence="3">ATCC 51119 / DSM 12145 / JCM 21818 / LMG 10337 / NBRC 100064 / NCIMB 13643</strain>
    </source>
</reference>
<evidence type="ECO:0000313" key="3">
    <source>
        <dbReference type="Proteomes" id="UP000000310"/>
    </source>
</evidence>
<dbReference type="Proteomes" id="UP000000310">
    <property type="component" value="Chromosome"/>
</dbReference>
<keyword evidence="3" id="KW-1185">Reference proteome</keyword>
<accession>F0S8I8</accession>
<dbReference type="EMBL" id="CP002545">
    <property type="protein sequence ID" value="ADY51272.1"/>
    <property type="molecule type" value="Genomic_DNA"/>
</dbReference>
<feature type="signal peptide" evidence="1">
    <location>
        <begin position="1"/>
        <end position="21"/>
    </location>
</feature>
<dbReference type="AlphaFoldDB" id="F0S8I8"/>
<sequence length="305" mass="33158">MRKITTRIFIALCVSSLYSYAQKGEWEKPGGIWEYNMSKKMPGQDSISGDNLQFASSAGKEAFLVSPPSGSAMVSSTKGNPSFIRKSGSNAGLKIRGASTDGSPTKFAVSGIKDATPVMSISFTIKPDHNATKTDWYFVLGKSSPIFTDPGTILPISKTGSSPNGHIFASFRIQSNASFGDKASNNYRLQLRQQPELEEDITWTNNNTALFNKGKSHQVEIYANNGVTAQKYTLNGTEHTLPARTYHLWINSTQFGGNLPANAIRRNQPIDAFLLMSRDAVAGTDGPSNLSTLEINNVKVKYASK</sequence>
<keyword evidence="1" id="KW-0732">Signal</keyword>
<gene>
    <name evidence="2" type="ordered locus">Pedsa_0696</name>
</gene>
<name>F0S8I8_PSESL</name>
<feature type="chain" id="PRO_5003260049" evidence="1">
    <location>
        <begin position="22"/>
        <end position="305"/>
    </location>
</feature>
<proteinExistence type="predicted"/>